<feature type="domain" description="CapR homology" evidence="1">
    <location>
        <begin position="69"/>
        <end position="125"/>
    </location>
</feature>
<dbReference type="Proteomes" id="UP000035709">
    <property type="component" value="Chromosome"/>
</dbReference>
<organism evidence="2 4">
    <name type="scientific">Lactobacillus acetotolerans</name>
    <dbReference type="NCBI Taxonomy" id="1600"/>
    <lineage>
        <taxon>Bacteria</taxon>
        <taxon>Bacillati</taxon>
        <taxon>Bacillota</taxon>
        <taxon>Bacilli</taxon>
        <taxon>Lactobacillales</taxon>
        <taxon>Lactobacillaceae</taxon>
        <taxon>Lactobacillus</taxon>
    </lineage>
</organism>
<dbReference type="PATRIC" id="fig|1600.4.peg.740"/>
<dbReference type="OrthoDB" id="2086462at2"/>
<dbReference type="KEGG" id="lae:LBAT_0725"/>
<gene>
    <name evidence="3" type="ORF">LA749_03840</name>
    <name evidence="2" type="ORF">LBAT_0725</name>
</gene>
<dbReference type="AlphaFoldDB" id="A0A0D6A341"/>
<evidence type="ECO:0000313" key="5">
    <source>
        <dbReference type="Proteomes" id="UP000325393"/>
    </source>
</evidence>
<name>A0A0D6A341_9LACO</name>
<evidence type="ECO:0000313" key="2">
    <source>
        <dbReference type="EMBL" id="BAQ57114.1"/>
    </source>
</evidence>
<reference evidence="2 4" key="1">
    <citation type="submission" date="2015-03" db="EMBL/GenBank/DDBJ databases">
        <title>Complete genome sequence of Lactobacillus acetotolerans NBRC 13120.</title>
        <authorList>
            <person name="Toh H."/>
            <person name="Morita H."/>
            <person name="Fujita N."/>
        </authorList>
    </citation>
    <scope>NUCLEOTIDE SEQUENCE [LARGE SCALE GENOMIC DNA]</scope>
    <source>
        <strain evidence="2 4">NBRC 13120</strain>
    </source>
</reference>
<protein>
    <recommendedName>
        <fullName evidence="1">CapR homology domain-containing protein</fullName>
    </recommendedName>
</protein>
<reference evidence="3 5" key="2">
    <citation type="submission" date="2019-09" db="EMBL/GenBank/DDBJ databases">
        <title>Genome sequencing of Lactobacillus acetotolerans.</title>
        <authorList>
            <person name="Kim K."/>
        </authorList>
    </citation>
    <scope>NUCLEOTIDE SEQUENCE [LARGE SCALE GENOMIC DNA]</scope>
    <source>
        <strain evidence="3 5">LA749</strain>
    </source>
</reference>
<dbReference type="STRING" id="1600.LBAT_0725"/>
<dbReference type="EMBL" id="AP014808">
    <property type="protein sequence ID" value="BAQ57114.1"/>
    <property type="molecule type" value="Genomic_DNA"/>
</dbReference>
<dbReference type="Proteomes" id="UP000325393">
    <property type="component" value="Chromosome"/>
</dbReference>
<proteinExistence type="predicted"/>
<dbReference type="Pfam" id="PF21817">
    <property type="entry name" value="CapR"/>
    <property type="match status" value="1"/>
</dbReference>
<sequence length="333" mass="38896">MKRLTNDKFIKKVNYIQHDQYKILSKYRNEYAKITVKCKKCGRKFDETAKTLMTYHIGKNCYHHINGNQESVANRIFKESKGTIIMIGKYNGAKNKTEMQCKVCNYKWSTEPYVVYKGHGCPQCSGKAKITTISFKKYLNRYAKDYKLIGLVISSKKKVKILHKECGNLFYMTPHNFIVSEERCPYSASKRRGDSNAYSFKKMNQILKLTTGNRYKVSSHYTRASKKAVCFDNKCKRHFISIPSMLSRNETGCPFCATSKGEKAIRIYLIDHRVSFKEQVKFSNCRNKRSLPFDFAVYKNNKLLYLIEFQGIQHYKHIELFDKTKCKIVCGNV</sequence>
<dbReference type="InterPro" id="IPR048793">
    <property type="entry name" value="CapR_dom"/>
</dbReference>
<evidence type="ECO:0000313" key="3">
    <source>
        <dbReference type="EMBL" id="QFG51175.1"/>
    </source>
</evidence>
<dbReference type="EMBL" id="CP044496">
    <property type="protein sequence ID" value="QFG51175.1"/>
    <property type="molecule type" value="Genomic_DNA"/>
</dbReference>
<evidence type="ECO:0000259" key="1">
    <source>
        <dbReference type="Pfam" id="PF21817"/>
    </source>
</evidence>
<accession>A0A0D6A341</accession>
<keyword evidence="4" id="KW-1185">Reference proteome</keyword>
<dbReference type="GeneID" id="78212115"/>
<evidence type="ECO:0000313" key="4">
    <source>
        <dbReference type="Proteomes" id="UP000035709"/>
    </source>
</evidence>
<dbReference type="RefSeq" id="WP_056970115.1">
    <property type="nucleotide sequence ID" value="NZ_AP014808.1"/>
</dbReference>